<protein>
    <submittedName>
        <fullName evidence="2">Outer membrane lipoprotein carrier protein LolA</fullName>
    </submittedName>
</protein>
<dbReference type="AlphaFoldDB" id="A0A7J3M3R1"/>
<comment type="caution">
    <text evidence="2">The sequence shown here is derived from an EMBL/GenBank/DDBJ whole genome shotgun (WGS) entry which is preliminary data.</text>
</comment>
<dbReference type="InterPro" id="IPR033399">
    <property type="entry name" value="TP_0789-like"/>
</dbReference>
<evidence type="ECO:0000313" key="2">
    <source>
        <dbReference type="EMBL" id="HGT83662.1"/>
    </source>
</evidence>
<sequence length="333" mass="38850">MRLEVLTIVIVVLLLGCAEMTAEQIAKNMEEKYRSIKDMQGEYTVTSYYGNEIFSQSWKIWTKENKMRQENDEMLMVSNGEISWIYDKKKNEVIKITSTSEFEEFFKEAFSYSRIIEELLNSYELKALGSEKINGRDCYVIDAKPKAENILGMKLKMWVEKEFWYPIKIEMEFDVLGNKSKSVVEYRNLSFNSGISDELFEFTPPPEAKILELKLQMPAKLTIEEAKRNVDFEILVPKYTAEYEFDYAMVSELDEEVSLLYKKGNSYLTIVESRNETLLPDSKIVKIGKVEGNISDLYGFKTLQFKCKDIYIRISSELSEEDLIKIAESFECN</sequence>
<organism evidence="2">
    <name type="scientific">Archaeoglobus fulgidus</name>
    <dbReference type="NCBI Taxonomy" id="2234"/>
    <lineage>
        <taxon>Archaea</taxon>
        <taxon>Methanobacteriati</taxon>
        <taxon>Methanobacteriota</taxon>
        <taxon>Archaeoglobi</taxon>
        <taxon>Archaeoglobales</taxon>
        <taxon>Archaeoglobaceae</taxon>
        <taxon>Archaeoglobus</taxon>
    </lineage>
</organism>
<dbReference type="EMBL" id="DSYZ01000150">
    <property type="protein sequence ID" value="HGT83662.1"/>
    <property type="molecule type" value="Genomic_DNA"/>
</dbReference>
<dbReference type="PANTHER" id="PTHR37507:SF2">
    <property type="entry name" value="SPORULATION PROTEIN YDCC"/>
    <property type="match status" value="1"/>
</dbReference>
<accession>A0A7J3M3R1</accession>
<keyword evidence="2" id="KW-0449">Lipoprotein</keyword>
<name>A0A7J3M3R1_ARCFL</name>
<feature type="domain" description="Uncharacterized protein TP-0789" evidence="1">
    <location>
        <begin position="69"/>
        <end position="171"/>
    </location>
</feature>
<dbReference type="InterPro" id="IPR052944">
    <property type="entry name" value="Sporulation_related"/>
</dbReference>
<dbReference type="Pfam" id="PF17131">
    <property type="entry name" value="LolA_like"/>
    <property type="match status" value="1"/>
</dbReference>
<evidence type="ECO:0000259" key="1">
    <source>
        <dbReference type="Pfam" id="PF17131"/>
    </source>
</evidence>
<reference evidence="2" key="1">
    <citation type="journal article" date="2020" name="mSystems">
        <title>Genome- and Community-Level Interaction Insights into Carbon Utilization and Element Cycling Functions of Hydrothermarchaeota in Hydrothermal Sediment.</title>
        <authorList>
            <person name="Zhou Z."/>
            <person name="Liu Y."/>
            <person name="Xu W."/>
            <person name="Pan J."/>
            <person name="Luo Z.H."/>
            <person name="Li M."/>
        </authorList>
    </citation>
    <scope>NUCLEOTIDE SEQUENCE [LARGE SCALE GENOMIC DNA]</scope>
    <source>
        <strain evidence="2">SpSt-587</strain>
    </source>
</reference>
<proteinExistence type="predicted"/>
<dbReference type="PROSITE" id="PS51257">
    <property type="entry name" value="PROKAR_LIPOPROTEIN"/>
    <property type="match status" value="1"/>
</dbReference>
<dbReference type="PANTHER" id="PTHR37507">
    <property type="entry name" value="SPORULATION PROTEIN YDCC"/>
    <property type="match status" value="1"/>
</dbReference>
<dbReference type="InterPro" id="IPR029046">
    <property type="entry name" value="LolA/LolB/LppX"/>
</dbReference>
<dbReference type="CDD" id="cd16329">
    <property type="entry name" value="LolA_like"/>
    <property type="match status" value="1"/>
</dbReference>
<dbReference type="SUPFAM" id="SSF89392">
    <property type="entry name" value="Prokaryotic lipoproteins and lipoprotein localization factors"/>
    <property type="match status" value="1"/>
</dbReference>
<gene>
    <name evidence="2" type="ORF">ENT52_08075</name>
</gene>
<dbReference type="Gene3D" id="2.50.20.10">
    <property type="entry name" value="Lipoprotein localisation LolA/LolB/LppX"/>
    <property type="match status" value="1"/>
</dbReference>